<evidence type="ECO:0000256" key="2">
    <source>
        <dbReference type="SAM" id="MobiDB-lite"/>
    </source>
</evidence>
<evidence type="ECO:0000313" key="5">
    <source>
        <dbReference type="Proteomes" id="UP000295627"/>
    </source>
</evidence>
<dbReference type="InterPro" id="IPR014729">
    <property type="entry name" value="Rossmann-like_a/b/a_fold"/>
</dbReference>
<protein>
    <submittedName>
        <fullName evidence="4">Universal stress protein</fullName>
    </submittedName>
</protein>
<comment type="similarity">
    <text evidence="1">Belongs to the universal stress protein A family.</text>
</comment>
<dbReference type="InterPro" id="IPR006016">
    <property type="entry name" value="UspA"/>
</dbReference>
<gene>
    <name evidence="4" type="ORF">EJ571_15435</name>
</gene>
<dbReference type="Pfam" id="PF00582">
    <property type="entry name" value="Usp"/>
    <property type="match status" value="1"/>
</dbReference>
<dbReference type="RefSeq" id="WP_078335221.1">
    <property type="nucleotide sequence ID" value="NZ_MAFQ01000010.1"/>
</dbReference>
<evidence type="ECO:0000256" key="1">
    <source>
        <dbReference type="ARBA" id="ARBA00008791"/>
    </source>
</evidence>
<sequence length="300" mass="32267">MDEDLDSGCSGEGQLAQDQDKSAPAVVVGIDGSHRALAAALWAVDEAVSRDIPLRLVYAIEPRQQSRDDIYGAYDLATAEIATQGAVIAVQSCDKPVKIEVEIHQGSALDVLIRESHSAALVCLGALGRDRATARRATSTAAALSAHAHCPVVIVRGRRPCQEPRGTVLIEFGDSADFDDVMTQGLNAAAVGAATVRVVACWSRHGSDTSRPSTDVNTLRAHMEKLLEPWRHQYPDTVIDSVVWQGNIAEYLAQERDPIHLLAVGRHRKQGLVALIDHDQSSTAPDIACSIMISGHRRPL</sequence>
<reference evidence="4 5" key="1">
    <citation type="journal article" date="2019" name="Sci. Rep.">
        <title>Extended insight into the Mycobacterium chelonae-abscessus complex through whole genome sequencing of Mycobacterium salmoniphilum outbreak and Mycobacterium salmoniphilum-like strains.</title>
        <authorList>
            <person name="Behra P.R.K."/>
            <person name="Das S."/>
            <person name="Pettersson B.M.F."/>
            <person name="Shirreff L."/>
            <person name="DuCote T."/>
            <person name="Jacobsson K.G."/>
            <person name="Ennis D.G."/>
            <person name="Kirsebom L.A."/>
        </authorList>
    </citation>
    <scope>NUCLEOTIDE SEQUENCE [LARGE SCALE GENOMIC DNA]</scope>
    <source>
        <strain evidence="4 5">DSM 45524</strain>
    </source>
</reference>
<organism evidence="4 5">
    <name type="scientific">Mycobacteroides franklinii</name>
    <dbReference type="NCBI Taxonomy" id="948102"/>
    <lineage>
        <taxon>Bacteria</taxon>
        <taxon>Bacillati</taxon>
        <taxon>Actinomycetota</taxon>
        <taxon>Actinomycetes</taxon>
        <taxon>Mycobacteriales</taxon>
        <taxon>Mycobacteriaceae</taxon>
        <taxon>Mycobacteroides</taxon>
    </lineage>
</organism>
<dbReference type="AlphaFoldDB" id="A0A4R5P8J6"/>
<name>A0A4R5P8J6_9MYCO</name>
<dbReference type="PRINTS" id="PR01438">
    <property type="entry name" value="UNVRSLSTRESS"/>
</dbReference>
<feature type="domain" description="UspA" evidence="3">
    <location>
        <begin position="26"/>
        <end position="156"/>
    </location>
</feature>
<accession>A0A4R5P8J6</accession>
<dbReference type="EMBL" id="RXLR01000017">
    <property type="protein sequence ID" value="TDH20186.1"/>
    <property type="molecule type" value="Genomic_DNA"/>
</dbReference>
<evidence type="ECO:0000259" key="3">
    <source>
        <dbReference type="Pfam" id="PF00582"/>
    </source>
</evidence>
<feature type="region of interest" description="Disordered" evidence="2">
    <location>
        <begin position="1"/>
        <end position="20"/>
    </location>
</feature>
<dbReference type="Proteomes" id="UP000295627">
    <property type="component" value="Unassembled WGS sequence"/>
</dbReference>
<dbReference type="SUPFAM" id="SSF52402">
    <property type="entry name" value="Adenine nucleotide alpha hydrolases-like"/>
    <property type="match status" value="2"/>
</dbReference>
<dbReference type="Gene3D" id="3.40.50.620">
    <property type="entry name" value="HUPs"/>
    <property type="match status" value="2"/>
</dbReference>
<proteinExistence type="inferred from homology"/>
<dbReference type="InterPro" id="IPR006015">
    <property type="entry name" value="Universal_stress_UspA"/>
</dbReference>
<comment type="caution">
    <text evidence="4">The sequence shown here is derived from an EMBL/GenBank/DDBJ whole genome shotgun (WGS) entry which is preliminary data.</text>
</comment>
<evidence type="ECO:0000313" key="4">
    <source>
        <dbReference type="EMBL" id="TDH20186.1"/>
    </source>
</evidence>